<name>A0ABX2FJT0_9BACT</name>
<feature type="signal peptide" evidence="1">
    <location>
        <begin position="1"/>
        <end position="34"/>
    </location>
</feature>
<comment type="caution">
    <text evidence="2">The sequence shown here is derived from an EMBL/GenBank/DDBJ whole genome shotgun (WGS) entry which is preliminary data.</text>
</comment>
<keyword evidence="1" id="KW-0732">Signal</keyword>
<sequence length="662" mass="71212">MKIRSARFPQQLSICLVTSALALGAGTQSAFAQAEVQPWGNLAGIRVGGQLLAFETSLRVVGAGGAPATATAHEKQRPKYTRQGPRQLIATRLDSLDFAETVEDTGPGQATVTVQATARADADLQGAYFALALPAADYAKGTVQFLDAQGALISQRPLAGPPAGPPAGAPVVASRLRVVAPTRQLEIGFAEPTPVRLTDDAKGAPAFRLLVPIEEGKVGKGQAVSKTYAFKAAGDIDKAPIALALNPAKPGRPYEGFGGNFRLQNRRNDPQVIDYCLQNLRVARGRVEMPWQFWQPDLAQDPTAAARQGQLHPHVKESMEMAQRLSKLGIPVILTAWSAPNWAIVGPPARGPRPDGVWGNPLNPVNMAASYKSIADYIVYLKAQYGVDVALFSFNESDLGINIRQTGQEHDDLIKGLGAYFVSRGLKTKLLLGDNSDATTYEFIYPALRDPAARPYIGAVSFHSWRGWDRPTLEKWAAAAQEINLPLIVGEGSIDAQAWGYPAVFEEPTYALQEINLYTRLLAICQPLSILQWQLTSDYSPLAGGGIYGNPAPLHPTQRFWNLKQLASTPQNVVAMPITVSRPNVSCAALGNNAKGVYAIHLVNSGATRAVTLTGLPAKVKNLRCYVTDQKRAMQEGPRVAVAKGQARFMLDTGSYVTLVSE</sequence>
<dbReference type="Proteomes" id="UP000779507">
    <property type="component" value="Unassembled WGS sequence"/>
</dbReference>
<dbReference type="InterPro" id="IPR013780">
    <property type="entry name" value="Glyco_hydro_b"/>
</dbReference>
<evidence type="ECO:0000313" key="2">
    <source>
        <dbReference type="EMBL" id="NRT17368.1"/>
    </source>
</evidence>
<dbReference type="InterPro" id="IPR017853">
    <property type="entry name" value="GH"/>
</dbReference>
<feature type="chain" id="PRO_5045185780" description="O-Glycosyl hydrolase" evidence="1">
    <location>
        <begin position="35"/>
        <end position="662"/>
    </location>
</feature>
<evidence type="ECO:0008006" key="4">
    <source>
        <dbReference type="Google" id="ProtNLM"/>
    </source>
</evidence>
<dbReference type="Gene3D" id="2.60.40.1180">
    <property type="entry name" value="Golgi alpha-mannosidase II"/>
    <property type="match status" value="1"/>
</dbReference>
<dbReference type="RefSeq" id="WP_173808151.1">
    <property type="nucleotide sequence ID" value="NZ_JABSNP010000001.1"/>
</dbReference>
<reference evidence="2 3" key="1">
    <citation type="submission" date="2020-05" db="EMBL/GenBank/DDBJ databases">
        <title>Genomic Encyclopedia of Type Strains, Phase IV (KMG-V): Genome sequencing to study the core and pangenomes of soil and plant-associated prokaryotes.</title>
        <authorList>
            <person name="Whitman W."/>
        </authorList>
    </citation>
    <scope>NUCLEOTIDE SEQUENCE [LARGE SCALE GENOMIC DNA]</scope>
    <source>
        <strain evidence="2 3">9A</strain>
    </source>
</reference>
<dbReference type="Gene3D" id="3.20.20.80">
    <property type="entry name" value="Glycosidases"/>
    <property type="match status" value="1"/>
</dbReference>
<dbReference type="EMBL" id="JABSNP010000001">
    <property type="protein sequence ID" value="NRT17368.1"/>
    <property type="molecule type" value="Genomic_DNA"/>
</dbReference>
<keyword evidence="3" id="KW-1185">Reference proteome</keyword>
<organism evidence="2 3">
    <name type="scientific">Hymenobacter caeli</name>
    <dbReference type="NCBI Taxonomy" id="2735894"/>
    <lineage>
        <taxon>Bacteria</taxon>
        <taxon>Pseudomonadati</taxon>
        <taxon>Bacteroidota</taxon>
        <taxon>Cytophagia</taxon>
        <taxon>Cytophagales</taxon>
        <taxon>Hymenobacteraceae</taxon>
        <taxon>Hymenobacter</taxon>
    </lineage>
</organism>
<protein>
    <recommendedName>
        <fullName evidence="4">O-Glycosyl hydrolase</fullName>
    </recommendedName>
</protein>
<evidence type="ECO:0000313" key="3">
    <source>
        <dbReference type="Proteomes" id="UP000779507"/>
    </source>
</evidence>
<evidence type="ECO:0000256" key="1">
    <source>
        <dbReference type="SAM" id="SignalP"/>
    </source>
</evidence>
<dbReference type="SUPFAM" id="SSF51445">
    <property type="entry name" value="(Trans)glycosidases"/>
    <property type="match status" value="1"/>
</dbReference>
<proteinExistence type="predicted"/>
<accession>A0ABX2FJT0</accession>
<gene>
    <name evidence="2" type="ORF">HNP98_000171</name>
</gene>